<dbReference type="RefSeq" id="WP_099325176.1">
    <property type="nucleotide sequence ID" value="NZ_LT934425.1"/>
</dbReference>
<protein>
    <submittedName>
        <fullName evidence="1">Uncharacterized protein</fullName>
    </submittedName>
</protein>
<evidence type="ECO:0000313" key="1">
    <source>
        <dbReference type="EMBL" id="SOH04461.1"/>
    </source>
</evidence>
<dbReference type="OrthoDB" id="9790023at2"/>
<gene>
    <name evidence="1" type="ORF">KSMBR1_1963</name>
</gene>
<dbReference type="Pfam" id="PF02585">
    <property type="entry name" value="PIG-L"/>
    <property type="match status" value="1"/>
</dbReference>
<dbReference type="Gene3D" id="3.40.50.10320">
    <property type="entry name" value="LmbE-like"/>
    <property type="match status" value="1"/>
</dbReference>
<reference evidence="2" key="1">
    <citation type="submission" date="2017-10" db="EMBL/GenBank/DDBJ databases">
        <authorList>
            <person name="Frank J."/>
        </authorList>
    </citation>
    <scope>NUCLEOTIDE SEQUENCE [LARGE SCALE GENOMIC DNA]</scope>
</reference>
<dbReference type="Proteomes" id="UP000221734">
    <property type="component" value="Chromosome Kuenenia_stuttgartiensis_MBR1"/>
</dbReference>
<proteinExistence type="predicted"/>
<organism evidence="1 2">
    <name type="scientific">Kuenenia stuttgartiensis</name>
    <dbReference type="NCBI Taxonomy" id="174633"/>
    <lineage>
        <taxon>Bacteria</taxon>
        <taxon>Pseudomonadati</taxon>
        <taxon>Planctomycetota</taxon>
        <taxon>Candidatus Brocadiia</taxon>
        <taxon>Candidatus Brocadiales</taxon>
        <taxon>Candidatus Brocadiaceae</taxon>
        <taxon>Candidatus Kuenenia</taxon>
    </lineage>
</organism>
<dbReference type="PANTHER" id="PTHR12993:SF11">
    <property type="entry name" value="N-ACETYLGLUCOSAMINYL-PHOSPHATIDYLINOSITOL DE-N-ACETYLASE"/>
    <property type="match status" value="1"/>
</dbReference>
<dbReference type="AlphaFoldDB" id="A0A2C9CFJ4"/>
<dbReference type="InterPro" id="IPR003737">
    <property type="entry name" value="GlcNAc_PI_deacetylase-related"/>
</dbReference>
<dbReference type="KEGG" id="kst:KSMBR1_1963"/>
<dbReference type="PANTHER" id="PTHR12993">
    <property type="entry name" value="N-ACETYLGLUCOSAMINYL-PHOSPHATIDYLINOSITOL DE-N-ACETYLASE-RELATED"/>
    <property type="match status" value="1"/>
</dbReference>
<keyword evidence="2" id="KW-1185">Reference proteome</keyword>
<name>A0A2C9CFJ4_KUEST</name>
<dbReference type="GO" id="GO:0016811">
    <property type="term" value="F:hydrolase activity, acting on carbon-nitrogen (but not peptide) bonds, in linear amides"/>
    <property type="evidence" value="ECO:0007669"/>
    <property type="project" value="TreeGrafter"/>
</dbReference>
<dbReference type="InterPro" id="IPR024078">
    <property type="entry name" value="LmbE-like_dom_sf"/>
</dbReference>
<dbReference type="EMBL" id="LT934425">
    <property type="protein sequence ID" value="SOH04461.1"/>
    <property type="molecule type" value="Genomic_DNA"/>
</dbReference>
<dbReference type="SUPFAM" id="SSF102588">
    <property type="entry name" value="LmbE-like"/>
    <property type="match status" value="1"/>
</dbReference>
<evidence type="ECO:0000313" key="2">
    <source>
        <dbReference type="Proteomes" id="UP000221734"/>
    </source>
</evidence>
<sequence length="208" mass="24037">MNVLAVGAHFDDIELGCSGTLIKHVKNGDKVIMLVVTDSSYSNPNGELIRNSETAYQEGQKAANIIGAELICLNYKTFLVPFSEKLTKEITRIIEDKNIDIMYSPWIHDLHRDHQYVGKNALMAGRHVKRFLMYRPNYYDTDQMFRGNVYSDISNFMENKSEVIKAHKSELERVRNSWLDFFENQNQNDGQKIGVECAECFEVVRYLL</sequence>
<accession>A0A2C9CFJ4</accession>